<accession>A0A8T1NB36</accession>
<proteinExistence type="predicted"/>
<gene>
    <name evidence="2" type="ORF">CIPAW_15G107300</name>
</gene>
<dbReference type="PANTHER" id="PTHR10242:SF7">
    <property type="entry name" value="HHH-GPD DOMAIN-CONTAINING PROTEIN"/>
    <property type="match status" value="1"/>
</dbReference>
<evidence type="ECO:0000256" key="1">
    <source>
        <dbReference type="SAM" id="Phobius"/>
    </source>
</evidence>
<comment type="caution">
    <text evidence="2">The sequence shown here is derived from an EMBL/GenBank/DDBJ whole genome shotgun (WGS) entry which is preliminary data.</text>
</comment>
<keyword evidence="1" id="KW-0812">Transmembrane</keyword>
<feature type="transmembrane region" description="Helical" evidence="1">
    <location>
        <begin position="332"/>
        <end position="355"/>
    </location>
</feature>
<sequence length="396" mass="45164">MPGCLLHLPLEACTTTFNLEKAVCNHGCFMMAPNSWIPSTQILQRPLRLSNFSTSVVVSISHPPGNASIIVEVHNTDNVSPEDEKIILEQVARMLRISERDETDLREFQNLHPEAKEKGFGRSFRSPTIFEDAIKSILLCNCTWKRSLDMAKALCELQSQLANCLISMECEDLNKKSLHKGSKRKRVTEKLTEDKKCAEDCSDSQMLNGKNTTSLGNFPSSRELVSLDEYFLKKHCNLGYRAKRILQLAKRVESGKLDLQKFEKESNSVSAQEVYAKLKRVKGFGPFACANLMMCMGFYEMVPMDSETRRHLQQVLANIISLPSYMWIYNEVYIDVMVFSLFSLLISSFIVHVRFDLVEDYEKKFGKLSELPSSSYHIVTSTRSDSGEPFLQRRHT</sequence>
<dbReference type="AlphaFoldDB" id="A0A8T1NB36"/>
<evidence type="ECO:0000313" key="3">
    <source>
        <dbReference type="Proteomes" id="UP000811609"/>
    </source>
</evidence>
<dbReference type="Proteomes" id="UP000811609">
    <property type="component" value="Chromosome 15"/>
</dbReference>
<protein>
    <recommendedName>
        <fullName evidence="4">HhH-GPD domain-containing protein</fullName>
    </recommendedName>
</protein>
<dbReference type="EMBL" id="CM031823">
    <property type="protein sequence ID" value="KAG6627162.1"/>
    <property type="molecule type" value="Genomic_DNA"/>
</dbReference>
<keyword evidence="1" id="KW-1133">Transmembrane helix</keyword>
<dbReference type="PANTHER" id="PTHR10242">
    <property type="entry name" value="8-OXOGUANINE DNA GLYCOSYLASE"/>
    <property type="match status" value="1"/>
</dbReference>
<evidence type="ECO:0008006" key="4">
    <source>
        <dbReference type="Google" id="ProtNLM"/>
    </source>
</evidence>
<dbReference type="GO" id="GO:0005634">
    <property type="term" value="C:nucleus"/>
    <property type="evidence" value="ECO:0007669"/>
    <property type="project" value="TreeGrafter"/>
</dbReference>
<evidence type="ECO:0000313" key="2">
    <source>
        <dbReference type="EMBL" id="KAG6627162.1"/>
    </source>
</evidence>
<reference evidence="2" key="1">
    <citation type="submission" date="2020-12" db="EMBL/GenBank/DDBJ databases">
        <title>WGS assembly of Carya illinoinensis cv. Pawnee.</title>
        <authorList>
            <person name="Platts A."/>
            <person name="Shu S."/>
            <person name="Wright S."/>
            <person name="Barry K."/>
            <person name="Edger P."/>
            <person name="Pires J.C."/>
            <person name="Schmutz J."/>
        </authorList>
    </citation>
    <scope>NUCLEOTIDE SEQUENCE</scope>
    <source>
        <tissue evidence="2">Leaf</tissue>
    </source>
</reference>
<organism evidence="2 3">
    <name type="scientific">Carya illinoinensis</name>
    <name type="common">Pecan</name>
    <dbReference type="NCBI Taxonomy" id="32201"/>
    <lineage>
        <taxon>Eukaryota</taxon>
        <taxon>Viridiplantae</taxon>
        <taxon>Streptophyta</taxon>
        <taxon>Embryophyta</taxon>
        <taxon>Tracheophyta</taxon>
        <taxon>Spermatophyta</taxon>
        <taxon>Magnoliopsida</taxon>
        <taxon>eudicotyledons</taxon>
        <taxon>Gunneridae</taxon>
        <taxon>Pentapetalae</taxon>
        <taxon>rosids</taxon>
        <taxon>fabids</taxon>
        <taxon>Fagales</taxon>
        <taxon>Juglandaceae</taxon>
        <taxon>Carya</taxon>
    </lineage>
</organism>
<keyword evidence="3" id="KW-1185">Reference proteome</keyword>
<keyword evidence="1" id="KW-0472">Membrane</keyword>
<dbReference type="GO" id="GO:0006285">
    <property type="term" value="P:base-excision repair, AP site formation"/>
    <property type="evidence" value="ECO:0007669"/>
    <property type="project" value="TreeGrafter"/>
</dbReference>
<name>A0A8T1NB36_CARIL</name>
<dbReference type="InterPro" id="IPR052054">
    <property type="entry name" value="Oxidative_DNA_repair_enzyme"/>
</dbReference>
<dbReference type="GO" id="GO:0034039">
    <property type="term" value="F:8-oxo-7,8-dihydroguanine DNA N-glycosylase activity"/>
    <property type="evidence" value="ECO:0007669"/>
    <property type="project" value="TreeGrafter"/>
</dbReference>